<evidence type="ECO:0000313" key="1">
    <source>
        <dbReference type="EMBL" id="TAX68263.1"/>
    </source>
</evidence>
<keyword evidence="2" id="KW-1185">Reference proteome</keyword>
<dbReference type="Gene3D" id="2.40.10.120">
    <property type="match status" value="1"/>
</dbReference>
<gene>
    <name evidence="1" type="ORF">ELH98_29560</name>
</gene>
<sequence length="486" mass="53033">MADMDTHHVEITAENPALSALELSWGWAEFSAEDGLGPLGSMYEAGDALVAVARSDEDGMTILGSGVMVAPGILLTATHVLQEFSPSSAGPLFLTFLPGQARAWLPFDIATISKQSEFDEDRKVYSDVSLVSCTLNSDALTEFPLGLATMQVALPLVGERLWAIGFRHQHIENDATRVTPMVSAGLVTEAFPHGRGERLASPCFEVNMDTLGGMSGGAVVNSEGRLVGIVSSSFAGGPSYVTLIWEALRLEIRGTIPKLKDEDRISLLTAEKRGLAQLIGDVEVKPWGDLQFRFSKLESELFARSIANSASEPDPDRYTEDEIDEFLDEWGSEMEDAAGEAAISALQNMTCEKVGRFLAGEVPEESNAPVTSFSVEDFEGVEDPEVISIQKQDHGTLEIDLFFDLHTVIWTVQVAIADFEERRGGISDYFINIDIGDEEVSLDLVQRVFFRVGMIFDVEAQVFSDVTVRTASVRRRAKRASEAEHG</sequence>
<proteinExistence type="predicted"/>
<dbReference type="Pfam" id="PF13365">
    <property type="entry name" value="Trypsin_2"/>
    <property type="match status" value="1"/>
</dbReference>
<dbReference type="EMBL" id="SIOX01000007">
    <property type="protein sequence ID" value="TAX68263.1"/>
    <property type="molecule type" value="Genomic_DNA"/>
</dbReference>
<accession>A0ABY1X1X3</accession>
<geneLocation type="plasmid" evidence="1">
    <name>pSM141A_Rh08</name>
</geneLocation>
<name>A0ABY1X1X3_9HYPH</name>
<dbReference type="InterPro" id="IPR009003">
    <property type="entry name" value="Peptidase_S1_PA"/>
</dbReference>
<organism evidence="1 2">
    <name type="scientific">Rhizobium ruizarguesonis</name>
    <dbReference type="NCBI Taxonomy" id="2081791"/>
    <lineage>
        <taxon>Bacteria</taxon>
        <taxon>Pseudomonadati</taxon>
        <taxon>Pseudomonadota</taxon>
        <taxon>Alphaproteobacteria</taxon>
        <taxon>Hyphomicrobiales</taxon>
        <taxon>Rhizobiaceae</taxon>
        <taxon>Rhizobium/Agrobacterium group</taxon>
        <taxon>Rhizobium</taxon>
    </lineage>
</organism>
<keyword evidence="1" id="KW-0614">Plasmid</keyword>
<dbReference type="SUPFAM" id="SSF50494">
    <property type="entry name" value="Trypsin-like serine proteases"/>
    <property type="match status" value="1"/>
</dbReference>
<dbReference type="RefSeq" id="WP_130738455.1">
    <property type="nucleotide sequence ID" value="NZ_SIOF01000017.1"/>
</dbReference>
<reference evidence="1 2" key="1">
    <citation type="submission" date="2019-02" db="EMBL/GenBank/DDBJ databases">
        <title>The genomic architecture of introgression among sibling species of bacteria.</title>
        <authorList>
            <person name="Cavassim M.I.A."/>
            <person name="Moeskjaer S."/>
            <person name="Moslemi C."/>
            <person name="Fields B."/>
            <person name="Bachmann A."/>
            <person name="Vilhjalmsson B."/>
            <person name="Schierup M.H."/>
            <person name="Young J.P.W."/>
            <person name="Andersen S.U."/>
        </authorList>
    </citation>
    <scope>NUCLEOTIDE SEQUENCE [LARGE SCALE GENOMIC DNA]</scope>
    <source>
        <strain evidence="1 2">SM141A</strain>
        <plasmid evidence="1">pSM141A_Rh08</plasmid>
    </source>
</reference>
<dbReference type="Proteomes" id="UP000291659">
    <property type="component" value="Unassembled WGS sequence"/>
</dbReference>
<evidence type="ECO:0000313" key="2">
    <source>
        <dbReference type="Proteomes" id="UP000291659"/>
    </source>
</evidence>
<comment type="caution">
    <text evidence="1">The sequence shown here is derived from an EMBL/GenBank/DDBJ whole genome shotgun (WGS) entry which is preliminary data.</text>
</comment>
<protein>
    <submittedName>
        <fullName evidence="1">DUF4935 domain-containing protein</fullName>
    </submittedName>
</protein>